<protein>
    <submittedName>
        <fullName evidence="2">Uncharacterized protein</fullName>
    </submittedName>
</protein>
<evidence type="ECO:0000313" key="3">
    <source>
        <dbReference type="Proteomes" id="UP001183809"/>
    </source>
</evidence>
<dbReference type="Proteomes" id="UP001183809">
    <property type="component" value="Unassembled WGS sequence"/>
</dbReference>
<comment type="caution">
    <text evidence="2">The sequence shown here is derived from an EMBL/GenBank/DDBJ whole genome shotgun (WGS) entry which is preliminary data.</text>
</comment>
<feature type="non-terminal residue" evidence="2">
    <location>
        <position position="1"/>
    </location>
</feature>
<sequence>MYLVVIQSVFTAVSGSRLRWQRMERYGSLQAPASTESPRFEPIPRDPGSAQPTPDNGLAYSAPYDGHPQP</sequence>
<organism evidence="2 3">
    <name type="scientific">Streptomyces gibsoniae</name>
    <dbReference type="NCBI Taxonomy" id="3075529"/>
    <lineage>
        <taxon>Bacteria</taxon>
        <taxon>Bacillati</taxon>
        <taxon>Actinomycetota</taxon>
        <taxon>Actinomycetes</taxon>
        <taxon>Kitasatosporales</taxon>
        <taxon>Streptomycetaceae</taxon>
        <taxon>Streptomyces</taxon>
    </lineage>
</organism>
<keyword evidence="3" id="KW-1185">Reference proteome</keyword>
<proteinExistence type="predicted"/>
<name>A0ABU2UB37_9ACTN</name>
<feature type="region of interest" description="Disordered" evidence="1">
    <location>
        <begin position="28"/>
        <end position="70"/>
    </location>
</feature>
<reference evidence="3" key="1">
    <citation type="submission" date="2023-07" db="EMBL/GenBank/DDBJ databases">
        <title>30 novel species of actinomycetes from the DSMZ collection.</title>
        <authorList>
            <person name="Nouioui I."/>
        </authorList>
    </citation>
    <scope>NUCLEOTIDE SEQUENCE [LARGE SCALE GENOMIC DNA]</scope>
    <source>
        <strain evidence="3">DSM 41699</strain>
    </source>
</reference>
<accession>A0ABU2UB37</accession>
<dbReference type="EMBL" id="JAVREY010000253">
    <property type="protein sequence ID" value="MDT0470251.1"/>
    <property type="molecule type" value="Genomic_DNA"/>
</dbReference>
<evidence type="ECO:0000256" key="1">
    <source>
        <dbReference type="SAM" id="MobiDB-lite"/>
    </source>
</evidence>
<gene>
    <name evidence="2" type="ORF">RM764_46430</name>
</gene>
<evidence type="ECO:0000313" key="2">
    <source>
        <dbReference type="EMBL" id="MDT0470251.1"/>
    </source>
</evidence>